<dbReference type="AlphaFoldDB" id="A0A4Q1JZQ3"/>
<dbReference type="Pfam" id="PF09832">
    <property type="entry name" value="DUF2059"/>
    <property type="match status" value="1"/>
</dbReference>
<dbReference type="OrthoDB" id="1143459at2"/>
<accession>A0A4Q1JZQ3</accession>
<comment type="caution">
    <text evidence="2">The sequence shown here is derived from an EMBL/GenBank/DDBJ whole genome shotgun (WGS) entry which is preliminary data.</text>
</comment>
<organism evidence="2 3">
    <name type="scientific">Flavobacterium amnicola</name>
    <dbReference type="NCBI Taxonomy" id="2506422"/>
    <lineage>
        <taxon>Bacteria</taxon>
        <taxon>Pseudomonadati</taxon>
        <taxon>Bacteroidota</taxon>
        <taxon>Flavobacteriia</taxon>
        <taxon>Flavobacteriales</taxon>
        <taxon>Flavobacteriaceae</taxon>
        <taxon>Flavobacterium</taxon>
    </lineage>
</organism>
<dbReference type="EMBL" id="SBKO01000006">
    <property type="protein sequence ID" value="RXR16216.1"/>
    <property type="molecule type" value="Genomic_DNA"/>
</dbReference>
<keyword evidence="3" id="KW-1185">Reference proteome</keyword>
<evidence type="ECO:0000313" key="3">
    <source>
        <dbReference type="Proteomes" id="UP000290283"/>
    </source>
</evidence>
<name>A0A4Q1JZQ3_9FLAO</name>
<gene>
    <name evidence="2" type="ORF">EQG63_11355</name>
</gene>
<dbReference type="Proteomes" id="UP000290283">
    <property type="component" value="Unassembled WGS sequence"/>
</dbReference>
<reference evidence="3" key="1">
    <citation type="submission" date="2019-01" db="EMBL/GenBank/DDBJ databases">
        <title>Cytophagaceae bacterium strain CAR-16.</title>
        <authorList>
            <person name="Chen W.-M."/>
        </authorList>
    </citation>
    <scope>NUCLEOTIDE SEQUENCE [LARGE SCALE GENOMIC DNA]</scope>
    <source>
        <strain evidence="3">LLJ-11</strain>
    </source>
</reference>
<dbReference type="RefSeq" id="WP_129436495.1">
    <property type="nucleotide sequence ID" value="NZ_SBKO01000006.1"/>
</dbReference>
<sequence>MKKAFFIVSVLFYVNSYSQSESKKAKILEMISLTGVDKIGVQMMDNIMNSFRNRDNSIPDDFWIEVKKEVNSEELINLYVPIYDKYYTEEDLENLVKFYKSPTGKKVTSIMPQMMNESMEIGKKWGQELAQKVIQKLENRK</sequence>
<evidence type="ECO:0000313" key="2">
    <source>
        <dbReference type="EMBL" id="RXR16216.1"/>
    </source>
</evidence>
<proteinExistence type="predicted"/>
<evidence type="ECO:0000259" key="1">
    <source>
        <dbReference type="Pfam" id="PF09832"/>
    </source>
</evidence>
<protein>
    <submittedName>
        <fullName evidence="2">DUF2059 domain-containing protein</fullName>
    </submittedName>
</protein>
<feature type="domain" description="DUF2059" evidence="1">
    <location>
        <begin position="73"/>
        <end position="131"/>
    </location>
</feature>
<dbReference type="InterPro" id="IPR018637">
    <property type="entry name" value="DUF2059"/>
</dbReference>